<protein>
    <submittedName>
        <fullName evidence="1">Major capsid protein</fullName>
    </submittedName>
</protein>
<name>A0A8S5MNV5_9CAUD</name>
<organism evidence="1">
    <name type="scientific">Myoviridae sp. ctUFx54</name>
    <dbReference type="NCBI Taxonomy" id="2826659"/>
    <lineage>
        <taxon>Viruses</taxon>
        <taxon>Duplodnaviria</taxon>
        <taxon>Heunggongvirae</taxon>
        <taxon>Uroviricota</taxon>
        <taxon>Caudoviricetes</taxon>
    </lineage>
</organism>
<evidence type="ECO:0000313" key="1">
    <source>
        <dbReference type="EMBL" id="DAD83950.1"/>
    </source>
</evidence>
<reference evidence="1" key="1">
    <citation type="journal article" date="2021" name="Proc. Natl. Acad. Sci. U.S.A.">
        <title>A Catalog of Tens of Thousands of Viruses from Human Metagenomes Reveals Hidden Associations with Chronic Diseases.</title>
        <authorList>
            <person name="Tisza M.J."/>
            <person name="Buck C.B."/>
        </authorList>
    </citation>
    <scope>NUCLEOTIDE SEQUENCE</scope>
    <source>
        <strain evidence="1">CtUFx54</strain>
    </source>
</reference>
<accession>A0A8S5MNV5</accession>
<sequence length="287" mass="31742">MPNNIQLFKNYIDLLDIVYKQASLTAVLDSDTSLLQMTANGKEFLIPKMEMDGLGEYSRTTGYPMGSVTLDFETKAPNFDRARVFQVDKMDDTETAKIAFGRLASEFIRTKAVPEIDATRFATYCAKGTPVVSAALATGEAWLKAISTAVAAMDDAEVPAEGRILYITPTGLRAIQDLDTTKSREVLASFTAIVKVPQARFYTAIKSLSGKTGEEKGGYEKATTGKELNFQIVHPSALMQVAKDIVNKIIDPETNQDGDWWKFFFHLYGINEVYENKKSGIYSHSKA</sequence>
<dbReference type="EMBL" id="BK014948">
    <property type="protein sequence ID" value="DAD83950.1"/>
    <property type="molecule type" value="Genomic_DNA"/>
</dbReference>
<proteinExistence type="predicted"/>